<protein>
    <submittedName>
        <fullName evidence="1">Uncharacterized protein</fullName>
    </submittedName>
</protein>
<sequence length="51" mass="5935">MEELKFAELDVEQLEKINMLQEELGVVLIAYDKRMSTLPDEELANHDDQLS</sequence>
<name>A0A285UH74_9BACL</name>
<dbReference type="Proteomes" id="UP000219252">
    <property type="component" value="Unassembled WGS sequence"/>
</dbReference>
<dbReference type="AlphaFoldDB" id="A0A285UH74"/>
<accession>A0A285UH74</accession>
<evidence type="ECO:0000313" key="2">
    <source>
        <dbReference type="Proteomes" id="UP000219252"/>
    </source>
</evidence>
<organism evidence="1 2">
    <name type="scientific">Ureibacillus acetophenoni</name>
    <dbReference type="NCBI Taxonomy" id="614649"/>
    <lineage>
        <taxon>Bacteria</taxon>
        <taxon>Bacillati</taxon>
        <taxon>Bacillota</taxon>
        <taxon>Bacilli</taxon>
        <taxon>Bacillales</taxon>
        <taxon>Caryophanaceae</taxon>
        <taxon>Ureibacillus</taxon>
    </lineage>
</organism>
<keyword evidence="2" id="KW-1185">Reference proteome</keyword>
<dbReference type="RefSeq" id="WP_170949451.1">
    <property type="nucleotide sequence ID" value="NZ_OBQC01000006.1"/>
</dbReference>
<evidence type="ECO:0000313" key="1">
    <source>
        <dbReference type="EMBL" id="SOC39601.1"/>
    </source>
</evidence>
<proteinExistence type="predicted"/>
<reference evidence="2" key="1">
    <citation type="submission" date="2017-08" db="EMBL/GenBank/DDBJ databases">
        <authorList>
            <person name="Varghese N."/>
            <person name="Submissions S."/>
        </authorList>
    </citation>
    <scope>NUCLEOTIDE SEQUENCE [LARGE SCALE GENOMIC DNA]</scope>
    <source>
        <strain evidence="2">JC23</strain>
    </source>
</reference>
<dbReference type="EMBL" id="OBQC01000006">
    <property type="protein sequence ID" value="SOC39601.1"/>
    <property type="molecule type" value="Genomic_DNA"/>
</dbReference>
<gene>
    <name evidence="1" type="ORF">SAMN05877842_10622</name>
</gene>